<sequence>MKSELLSQERNIVTIKAEIEADAFEHALRETLRELSEKANIKGFRKGRVPRRVLELYMGKDAIQGETLERVIPAALREIVEEYGLDPIAEPHLKLGAIQEGHPLELTLTVEVRPEVTQADLSSLEVEIPSVAFEESMVDETIMELRRKEVQYNVVDGAVEAHHAVDVSYKTTIVGADGPEESGNEENTLLDLSAPALRPEIREGLLGRAAGDEVEVSIALADDYPDEKVAGRTVRYLFNVKAVKEPFLPEVDSEFIQKVTGSDAITSIEAFREMIALRLQEQMEQERTEMKRSAAVAKFVELSSVDLPDSLVEQEFEAIVKREEDKLKEEKNLSLDAYLAQNNLERSKFDESTRKRAAWIVKQTLVLDSFAEESGLSVETEDLDAEIDAMARSFKVEPKQLKSFLAKDADRLNEIVHRVRVRKTVDHLLSKITFKEVETPASAEGPEA</sequence>
<protein>
    <submittedName>
        <fullName evidence="1">Trigger factor</fullName>
        <ecNumber evidence="1">5.2.1.8</ecNumber>
    </submittedName>
</protein>
<evidence type="ECO:0000313" key="2">
    <source>
        <dbReference type="Proteomes" id="UP000682204"/>
    </source>
</evidence>
<dbReference type="EC" id="5.2.1.8" evidence="1"/>
<reference evidence="1" key="1">
    <citation type="submission" date="2021-05" db="EMBL/GenBank/DDBJ databases">
        <title>An isolated secondary fermenter in methanogenic hydrocarbon-degrading communities.</title>
        <authorList>
            <person name="Liu Y.-F."/>
            <person name="Liu Z.-l."/>
        </authorList>
    </citation>
    <scope>NUCLEOTIDE SEQUENCE</scope>
    <source>
        <strain evidence="1">L-13</strain>
    </source>
</reference>
<organism evidence="1 2">
    <name type="scientific">Aminirod propionatiphilus</name>
    <dbReference type="NCBI Taxonomy" id="3415223"/>
    <lineage>
        <taxon>Bacteria</taxon>
        <taxon>Thermotogati</taxon>
        <taxon>Synergistota</taxon>
        <taxon>Synergistia</taxon>
        <taxon>Synergistales</taxon>
        <taxon>Aminiphilaceae</taxon>
        <taxon>Aminirod</taxon>
    </lineage>
</organism>
<evidence type="ECO:0000313" key="1">
    <source>
        <dbReference type="EMBL" id="QVL37463.1"/>
    </source>
</evidence>
<keyword evidence="1" id="KW-0413">Isomerase</keyword>
<keyword evidence="2" id="KW-1185">Reference proteome</keyword>
<accession>A0ACD1DZI4</accession>
<gene>
    <name evidence="1" type="primary">tig</name>
    <name evidence="1" type="ORF">KIH16_06955</name>
</gene>
<dbReference type="Proteomes" id="UP000682204">
    <property type="component" value="Chromosome"/>
</dbReference>
<dbReference type="EMBL" id="CP074691">
    <property type="protein sequence ID" value="QVL37463.1"/>
    <property type="molecule type" value="Genomic_DNA"/>
</dbReference>
<proteinExistence type="predicted"/>
<name>A0ACD1DZI4_9BACT</name>